<dbReference type="EMBL" id="CABFNQ020000762">
    <property type="protein sequence ID" value="CAH0039399.1"/>
    <property type="molecule type" value="Genomic_DNA"/>
</dbReference>
<evidence type="ECO:0000313" key="1">
    <source>
        <dbReference type="EMBL" id="CAH0039399.1"/>
    </source>
</evidence>
<dbReference type="OrthoDB" id="9977941at2759"/>
<accession>A0A9N9W312</accession>
<gene>
    <name evidence="1" type="ORF">CRHIZ90672A_00005639</name>
</gene>
<reference evidence="1" key="1">
    <citation type="submission" date="2021-10" db="EMBL/GenBank/DDBJ databases">
        <authorList>
            <person name="Piombo E."/>
        </authorList>
    </citation>
    <scope>NUCLEOTIDE SEQUENCE</scope>
</reference>
<name>A0A9N9W312_9HYPO</name>
<dbReference type="AlphaFoldDB" id="A0A9N9W312"/>
<proteinExistence type="predicted"/>
<dbReference type="Proteomes" id="UP000696573">
    <property type="component" value="Unassembled WGS sequence"/>
</dbReference>
<sequence>MQHLPQFIISSGATGLLGITETNEDNFLFAIHDFEKCITPILGTGAMWEVKFARKNSREIKVRRVTDLPNIGMMNGVTSVPDCGTSGSGKQEEMAVLVPYSYNGQLVRVHFVTATMRWFSMLLSCVLARMPHF</sequence>
<protein>
    <submittedName>
        <fullName evidence="1">Uncharacterized protein</fullName>
    </submittedName>
</protein>
<evidence type="ECO:0000313" key="2">
    <source>
        <dbReference type="Proteomes" id="UP000696573"/>
    </source>
</evidence>
<comment type="caution">
    <text evidence="1">The sequence shown here is derived from an EMBL/GenBank/DDBJ whole genome shotgun (WGS) entry which is preliminary data.</text>
</comment>
<keyword evidence="2" id="KW-1185">Reference proteome</keyword>
<organism evidence="1 2">
    <name type="scientific">Clonostachys rhizophaga</name>
    <dbReference type="NCBI Taxonomy" id="160324"/>
    <lineage>
        <taxon>Eukaryota</taxon>
        <taxon>Fungi</taxon>
        <taxon>Dikarya</taxon>
        <taxon>Ascomycota</taxon>
        <taxon>Pezizomycotina</taxon>
        <taxon>Sordariomycetes</taxon>
        <taxon>Hypocreomycetidae</taxon>
        <taxon>Hypocreales</taxon>
        <taxon>Bionectriaceae</taxon>
        <taxon>Clonostachys</taxon>
    </lineage>
</organism>